<protein>
    <submittedName>
        <fullName evidence="1">Uncharacterized protein</fullName>
    </submittedName>
</protein>
<accession>A0A5S9F3B0</accession>
<proteinExistence type="predicted"/>
<keyword evidence="2" id="KW-1185">Reference proteome</keyword>
<dbReference type="EMBL" id="AP019860">
    <property type="protein sequence ID" value="BBM83254.1"/>
    <property type="molecule type" value="Genomic_DNA"/>
</dbReference>
<reference evidence="1 2" key="1">
    <citation type="submission" date="2019-08" db="EMBL/GenBank/DDBJ databases">
        <title>Complete genome sequence of Candidatus Uab amorphum.</title>
        <authorList>
            <person name="Shiratori T."/>
            <person name="Suzuki S."/>
            <person name="Kakizawa Y."/>
            <person name="Ishida K."/>
        </authorList>
    </citation>
    <scope>NUCLEOTIDE SEQUENCE [LARGE SCALE GENOMIC DNA]</scope>
    <source>
        <strain evidence="1 2">SRT547</strain>
    </source>
</reference>
<dbReference type="KEGG" id="uam:UABAM_01605"/>
<name>A0A5S9F3B0_UABAM</name>
<sequence>MLEKIDTIIISLAVDENQSLFILLGLDGVIQCMGDGSVHNSDKTIYIGKTSPDLFANLKQHINPQWLQRCGRYTVPQRCGQTCELSIVFKAKENEKGIQFVYGATSQGPPTDITNFVYFAVDLITPWHARQKHKTQSEGVDNGIS</sequence>
<organism evidence="1 2">
    <name type="scientific">Uabimicrobium amorphum</name>
    <dbReference type="NCBI Taxonomy" id="2596890"/>
    <lineage>
        <taxon>Bacteria</taxon>
        <taxon>Pseudomonadati</taxon>
        <taxon>Planctomycetota</taxon>
        <taxon>Candidatus Uabimicrobiia</taxon>
        <taxon>Candidatus Uabimicrobiales</taxon>
        <taxon>Candidatus Uabimicrobiaceae</taxon>
        <taxon>Candidatus Uabimicrobium</taxon>
    </lineage>
</organism>
<evidence type="ECO:0000313" key="1">
    <source>
        <dbReference type="EMBL" id="BBM83254.1"/>
    </source>
</evidence>
<dbReference type="RefSeq" id="WP_151967462.1">
    <property type="nucleotide sequence ID" value="NZ_AP019860.1"/>
</dbReference>
<gene>
    <name evidence="1" type="ORF">UABAM_01605</name>
</gene>
<evidence type="ECO:0000313" key="2">
    <source>
        <dbReference type="Proteomes" id="UP000326354"/>
    </source>
</evidence>
<dbReference type="Proteomes" id="UP000326354">
    <property type="component" value="Chromosome"/>
</dbReference>
<dbReference type="AlphaFoldDB" id="A0A5S9F3B0"/>